<evidence type="ECO:0000313" key="2">
    <source>
        <dbReference type="Proteomes" id="UP000288716"/>
    </source>
</evidence>
<proteinExistence type="predicted"/>
<organism evidence="1 2">
    <name type="scientific">Leptotrombidium deliense</name>
    <dbReference type="NCBI Taxonomy" id="299467"/>
    <lineage>
        <taxon>Eukaryota</taxon>
        <taxon>Metazoa</taxon>
        <taxon>Ecdysozoa</taxon>
        <taxon>Arthropoda</taxon>
        <taxon>Chelicerata</taxon>
        <taxon>Arachnida</taxon>
        <taxon>Acari</taxon>
        <taxon>Acariformes</taxon>
        <taxon>Trombidiformes</taxon>
        <taxon>Prostigmata</taxon>
        <taxon>Anystina</taxon>
        <taxon>Parasitengona</taxon>
        <taxon>Trombiculoidea</taxon>
        <taxon>Trombiculidae</taxon>
        <taxon>Leptotrombidium</taxon>
    </lineage>
</organism>
<protein>
    <recommendedName>
        <fullName evidence="3">Zinc finger BED domain-containing protein 4-like protein</fullName>
    </recommendedName>
</protein>
<evidence type="ECO:0008006" key="3">
    <source>
        <dbReference type="Google" id="ProtNLM"/>
    </source>
</evidence>
<dbReference type="Proteomes" id="UP000288716">
    <property type="component" value="Unassembled WGS sequence"/>
</dbReference>
<comment type="caution">
    <text evidence="1">The sequence shown here is derived from an EMBL/GenBank/DDBJ whole genome shotgun (WGS) entry which is preliminary data.</text>
</comment>
<gene>
    <name evidence="1" type="ORF">B4U80_15044</name>
</gene>
<keyword evidence="2" id="KW-1185">Reference proteome</keyword>
<feature type="non-terminal residue" evidence="1">
    <location>
        <position position="187"/>
    </location>
</feature>
<accession>A0A443RSJ4</accession>
<dbReference type="VEuPathDB" id="VectorBase:LDEU013798"/>
<dbReference type="InterPro" id="IPR012337">
    <property type="entry name" value="RNaseH-like_sf"/>
</dbReference>
<dbReference type="AlphaFoldDB" id="A0A443RSJ4"/>
<dbReference type="OrthoDB" id="6489574at2759"/>
<dbReference type="EMBL" id="NCKV01043155">
    <property type="protein sequence ID" value="RWS18242.1"/>
    <property type="molecule type" value="Genomic_DNA"/>
</dbReference>
<name>A0A443RSJ4_9ACAR</name>
<sequence length="187" mass="21587">MQAAFRGRTWLGCASHNLNLVQKHAFDGTSDDRPSTTLAPVRLLLQHCKELVTWARRSNFQRDLPKSLLQCIEVRWDSRFDMLSSVDDNYDALLAATPANPKVAAHLQHIPRDMLKALMALLQPLKENRLKLCHERAPTLHLVLLVKNRLLTLFAEAEEDEPWMAEIKRRLCRRLQLDLKVDKQPPK</sequence>
<dbReference type="SUPFAM" id="SSF53098">
    <property type="entry name" value="Ribonuclease H-like"/>
    <property type="match status" value="1"/>
</dbReference>
<reference evidence="1 2" key="1">
    <citation type="journal article" date="2018" name="Gigascience">
        <title>Genomes of trombidid mites reveal novel predicted allergens and laterally-transferred genes associated with secondary metabolism.</title>
        <authorList>
            <person name="Dong X."/>
            <person name="Chaisiri K."/>
            <person name="Xia D."/>
            <person name="Armstrong S.D."/>
            <person name="Fang Y."/>
            <person name="Donnelly M.J."/>
            <person name="Kadowaki T."/>
            <person name="McGarry J.W."/>
            <person name="Darby A.C."/>
            <person name="Makepeace B.L."/>
        </authorList>
    </citation>
    <scope>NUCLEOTIDE SEQUENCE [LARGE SCALE GENOMIC DNA]</scope>
    <source>
        <strain evidence="1">UoL-UT</strain>
    </source>
</reference>
<evidence type="ECO:0000313" key="1">
    <source>
        <dbReference type="EMBL" id="RWS18242.1"/>
    </source>
</evidence>